<comment type="caution">
    <text evidence="2">The sequence shown here is derived from an EMBL/GenBank/DDBJ whole genome shotgun (WGS) entry which is preliminary data.</text>
</comment>
<gene>
    <name evidence="2" type="ORF">C5L14_20560</name>
</gene>
<dbReference type="OrthoDB" id="8444188at2"/>
<reference evidence="2 3" key="1">
    <citation type="submission" date="2018-02" db="EMBL/GenBank/DDBJ databases">
        <title>Whole genome sequencing of endophytic bacterium.</title>
        <authorList>
            <person name="Eedara R."/>
            <person name="Podile A.R."/>
        </authorList>
    </citation>
    <scope>NUCLEOTIDE SEQUENCE [LARGE SCALE GENOMIC DNA]</scope>
    <source>
        <strain evidence="2 3">RP1T</strain>
    </source>
</reference>
<proteinExistence type="predicted"/>
<organism evidence="2 3">
    <name type="scientific">Labrys okinawensis</name>
    <dbReference type="NCBI Taxonomy" id="346911"/>
    <lineage>
        <taxon>Bacteria</taxon>
        <taxon>Pseudomonadati</taxon>
        <taxon>Pseudomonadota</taxon>
        <taxon>Alphaproteobacteria</taxon>
        <taxon>Hyphomicrobiales</taxon>
        <taxon>Xanthobacteraceae</taxon>
        <taxon>Labrys</taxon>
    </lineage>
</organism>
<evidence type="ECO:0000313" key="3">
    <source>
        <dbReference type="Proteomes" id="UP000237682"/>
    </source>
</evidence>
<dbReference type="Proteomes" id="UP000237682">
    <property type="component" value="Unassembled WGS sequence"/>
</dbReference>
<evidence type="ECO:0000256" key="1">
    <source>
        <dbReference type="SAM" id="Phobius"/>
    </source>
</evidence>
<sequence length="171" mass="18877">MTSPTPSQIKAFSNGLLAYGLASGTLALFYWGVYLYIDSLPCRELLCNFEWILLFFGPVVAVFLVAPLANFGLLLWERRRSSTAWPLLRLAFSAIGAGFSVLVAATFVIQLARRGMAMIDLSPQSLIFAVIFLAATWINLRCAEAILRKGDICPLCRRRTTSSGHWKDAIG</sequence>
<accession>A0A2S9Q9A6</accession>
<dbReference type="EMBL" id="PUEJ01000007">
    <property type="protein sequence ID" value="PRH85929.1"/>
    <property type="molecule type" value="Genomic_DNA"/>
</dbReference>
<keyword evidence="1" id="KW-0812">Transmembrane</keyword>
<feature type="transmembrane region" description="Helical" evidence="1">
    <location>
        <begin position="121"/>
        <end position="140"/>
    </location>
</feature>
<dbReference type="RefSeq" id="WP_105863923.1">
    <property type="nucleotide sequence ID" value="NZ_PUEJ01000007.1"/>
</dbReference>
<dbReference type="AlphaFoldDB" id="A0A2S9Q9A6"/>
<evidence type="ECO:0000313" key="2">
    <source>
        <dbReference type="EMBL" id="PRH85929.1"/>
    </source>
</evidence>
<keyword evidence="1" id="KW-1133">Transmembrane helix</keyword>
<name>A0A2S9Q9A6_9HYPH</name>
<feature type="transmembrane region" description="Helical" evidence="1">
    <location>
        <begin position="12"/>
        <end position="31"/>
    </location>
</feature>
<feature type="transmembrane region" description="Helical" evidence="1">
    <location>
        <begin position="51"/>
        <end position="75"/>
    </location>
</feature>
<protein>
    <submittedName>
        <fullName evidence="2">Uncharacterized protein</fullName>
    </submittedName>
</protein>
<keyword evidence="1" id="KW-0472">Membrane</keyword>
<feature type="transmembrane region" description="Helical" evidence="1">
    <location>
        <begin position="87"/>
        <end position="109"/>
    </location>
</feature>
<keyword evidence="3" id="KW-1185">Reference proteome</keyword>